<dbReference type="PROSITE" id="PS50137">
    <property type="entry name" value="DS_RBD"/>
    <property type="match status" value="2"/>
</dbReference>
<dbReference type="CDD" id="cd00048">
    <property type="entry name" value="DSRM_SF"/>
    <property type="match status" value="1"/>
</dbReference>
<evidence type="ECO:0000256" key="1">
    <source>
        <dbReference type="ARBA" id="ARBA00022884"/>
    </source>
</evidence>
<evidence type="ECO:0000313" key="6">
    <source>
        <dbReference type="Proteomes" id="UP000230423"/>
    </source>
</evidence>
<dbReference type="GO" id="GO:0003725">
    <property type="term" value="F:double-stranded RNA binding"/>
    <property type="evidence" value="ECO:0007669"/>
    <property type="project" value="TreeGrafter"/>
</dbReference>
<keyword evidence="6" id="KW-1185">Reference proteome</keyword>
<gene>
    <name evidence="5" type="ORF">TELCIR_15217</name>
</gene>
<dbReference type="Proteomes" id="UP000230423">
    <property type="component" value="Unassembled WGS sequence"/>
</dbReference>
<dbReference type="EMBL" id="KZ351181">
    <property type="protein sequence ID" value="PIO63195.1"/>
    <property type="molecule type" value="Genomic_DNA"/>
</dbReference>
<accession>A0A2G9TZ19</accession>
<dbReference type="GO" id="GO:0070920">
    <property type="term" value="P:regulation of regulatory ncRNA processing"/>
    <property type="evidence" value="ECO:0007669"/>
    <property type="project" value="TreeGrafter"/>
</dbReference>
<dbReference type="GO" id="GO:0030422">
    <property type="term" value="P:siRNA processing"/>
    <property type="evidence" value="ECO:0007669"/>
    <property type="project" value="TreeGrafter"/>
</dbReference>
<evidence type="ECO:0000313" key="5">
    <source>
        <dbReference type="EMBL" id="PIO63195.1"/>
    </source>
</evidence>
<dbReference type="Pfam" id="PF00035">
    <property type="entry name" value="dsrm"/>
    <property type="match status" value="1"/>
</dbReference>
<proteinExistence type="predicted"/>
<evidence type="ECO:0000256" key="3">
    <source>
        <dbReference type="SAM" id="MobiDB-lite"/>
    </source>
</evidence>
<dbReference type="SUPFAM" id="SSF54768">
    <property type="entry name" value="dsRNA-binding domain-like"/>
    <property type="match status" value="2"/>
</dbReference>
<feature type="domain" description="DRBM" evidence="4">
    <location>
        <begin position="40"/>
        <end position="105"/>
    </location>
</feature>
<dbReference type="GO" id="GO:0005634">
    <property type="term" value="C:nucleus"/>
    <property type="evidence" value="ECO:0007669"/>
    <property type="project" value="TreeGrafter"/>
</dbReference>
<evidence type="ECO:0000256" key="2">
    <source>
        <dbReference type="PROSITE-ProRule" id="PRU00266"/>
    </source>
</evidence>
<dbReference type="PANTHER" id="PTHR46205:SF3">
    <property type="entry name" value="LOQUACIOUS, ISOFORM B"/>
    <property type="match status" value="1"/>
</dbReference>
<keyword evidence="1 2" id="KW-0694">RNA-binding</keyword>
<dbReference type="GO" id="GO:0070578">
    <property type="term" value="C:RISC-loading complex"/>
    <property type="evidence" value="ECO:0007669"/>
    <property type="project" value="TreeGrafter"/>
</dbReference>
<dbReference type="OrthoDB" id="10056847at2759"/>
<feature type="domain" description="DRBM" evidence="4">
    <location>
        <begin position="136"/>
        <end position="203"/>
    </location>
</feature>
<dbReference type="GO" id="GO:0016442">
    <property type="term" value="C:RISC complex"/>
    <property type="evidence" value="ECO:0007669"/>
    <property type="project" value="TreeGrafter"/>
</dbReference>
<reference evidence="5 6" key="1">
    <citation type="submission" date="2015-09" db="EMBL/GenBank/DDBJ databases">
        <title>Draft genome of the parasitic nematode Teladorsagia circumcincta isolate WARC Sus (inbred).</title>
        <authorList>
            <person name="Mitreva M."/>
        </authorList>
    </citation>
    <scope>NUCLEOTIDE SEQUENCE [LARGE SCALE GENOMIC DNA]</scope>
    <source>
        <strain evidence="5 6">S</strain>
    </source>
</reference>
<feature type="non-terminal residue" evidence="5">
    <location>
        <position position="1"/>
    </location>
</feature>
<dbReference type="GO" id="GO:0005737">
    <property type="term" value="C:cytoplasm"/>
    <property type="evidence" value="ECO:0007669"/>
    <property type="project" value="TreeGrafter"/>
</dbReference>
<dbReference type="AlphaFoldDB" id="A0A2G9TZ19"/>
<protein>
    <recommendedName>
        <fullName evidence="4">DRBM domain-containing protein</fullName>
    </recommendedName>
</protein>
<dbReference type="PANTHER" id="PTHR46205">
    <property type="entry name" value="LOQUACIOUS, ISOFORM B"/>
    <property type="match status" value="1"/>
</dbReference>
<dbReference type="SMART" id="SM00358">
    <property type="entry name" value="DSRM"/>
    <property type="match status" value="2"/>
</dbReference>
<dbReference type="InterPro" id="IPR014720">
    <property type="entry name" value="dsRBD_dom"/>
</dbReference>
<sequence length="319" mass="35023">MPTTRDLFTPIDELRITEPSYFAVHSVPSNAAATSFSQKTPVMALDEGSRRVYGVAPEYQLISEDPNYGFGYACRLMGSCVKGYAKTKKAAKHLAARAMLHEQKLMTYGFRDGLMIGDVRTEVAGEDTSPGCQNENYSGKLLQLCQRKKFDLPQYSYKEEGPPNDRTFITTCKVVGQEVEGVAKTKKSSKNIASKQMLAILEKGIADMNEEPDLDRVTDDDGNTSAASPPVVDAPVVDDAIAMVSEILSDSKRFESPTQEYRILDNKCAFGLIQCLLKITFSKPGEQQPRTPYVFPGSDSTEEGAKQQAARGAVLFLSL</sequence>
<organism evidence="5 6">
    <name type="scientific">Teladorsagia circumcincta</name>
    <name type="common">Brown stomach worm</name>
    <name type="synonym">Ostertagia circumcincta</name>
    <dbReference type="NCBI Taxonomy" id="45464"/>
    <lineage>
        <taxon>Eukaryota</taxon>
        <taxon>Metazoa</taxon>
        <taxon>Ecdysozoa</taxon>
        <taxon>Nematoda</taxon>
        <taxon>Chromadorea</taxon>
        <taxon>Rhabditida</taxon>
        <taxon>Rhabditina</taxon>
        <taxon>Rhabditomorpha</taxon>
        <taxon>Strongyloidea</taxon>
        <taxon>Trichostrongylidae</taxon>
        <taxon>Teladorsagia</taxon>
    </lineage>
</organism>
<dbReference type="GO" id="GO:0035197">
    <property type="term" value="F:siRNA binding"/>
    <property type="evidence" value="ECO:0007669"/>
    <property type="project" value="TreeGrafter"/>
</dbReference>
<evidence type="ECO:0000259" key="4">
    <source>
        <dbReference type="PROSITE" id="PS50137"/>
    </source>
</evidence>
<name>A0A2G9TZ19_TELCI</name>
<feature type="region of interest" description="Disordered" evidence="3">
    <location>
        <begin position="212"/>
        <end position="231"/>
    </location>
</feature>
<dbReference type="InterPro" id="IPR051247">
    <property type="entry name" value="RLC_Component"/>
</dbReference>
<dbReference type="Gene3D" id="3.30.160.20">
    <property type="match status" value="2"/>
</dbReference>